<feature type="chain" id="PRO_5036453719" evidence="2">
    <location>
        <begin position="18"/>
        <end position="71"/>
    </location>
</feature>
<comment type="caution">
    <text evidence="3">The sequence shown here is derived from an EMBL/GenBank/DDBJ whole genome shotgun (WGS) entry which is preliminary data.</text>
</comment>
<reference evidence="3" key="1">
    <citation type="submission" date="2020-08" db="EMBL/GenBank/DDBJ databases">
        <title>Multicomponent nature underlies the extraordinary mechanical properties of spider dragline silk.</title>
        <authorList>
            <person name="Kono N."/>
            <person name="Nakamura H."/>
            <person name="Mori M."/>
            <person name="Yoshida Y."/>
            <person name="Ohtoshi R."/>
            <person name="Malay A.D."/>
            <person name="Moran D.A.P."/>
            <person name="Tomita M."/>
            <person name="Numata K."/>
            <person name="Arakawa K."/>
        </authorList>
    </citation>
    <scope>NUCLEOTIDE SEQUENCE</scope>
</reference>
<feature type="signal peptide" evidence="2">
    <location>
        <begin position="1"/>
        <end position="17"/>
    </location>
</feature>
<evidence type="ECO:0000313" key="3">
    <source>
        <dbReference type="EMBL" id="GFY50267.1"/>
    </source>
</evidence>
<dbReference type="AlphaFoldDB" id="A0A8X7C1D2"/>
<dbReference type="Proteomes" id="UP000886998">
    <property type="component" value="Unassembled WGS sequence"/>
</dbReference>
<dbReference type="EMBL" id="BMAV01007376">
    <property type="protein sequence ID" value="GFY50267.1"/>
    <property type="molecule type" value="Genomic_DNA"/>
</dbReference>
<evidence type="ECO:0000313" key="4">
    <source>
        <dbReference type="Proteomes" id="UP000886998"/>
    </source>
</evidence>
<feature type="region of interest" description="Disordered" evidence="1">
    <location>
        <begin position="43"/>
        <end position="71"/>
    </location>
</feature>
<keyword evidence="2" id="KW-0732">Signal</keyword>
<sequence>MQMILVFIFASIAASWADTVKTRNPMMNPGLFQGDMLVANPSNDRNAVPLDSQRWPEQKSLMSSMSHSHRL</sequence>
<name>A0A8X7C1D2_9ARAC</name>
<gene>
    <name evidence="3" type="ORF">TNIN_471461</name>
</gene>
<evidence type="ECO:0000256" key="1">
    <source>
        <dbReference type="SAM" id="MobiDB-lite"/>
    </source>
</evidence>
<protein>
    <submittedName>
        <fullName evidence="3">Uncharacterized protein</fullName>
    </submittedName>
</protein>
<accession>A0A8X7C1D2</accession>
<organism evidence="3 4">
    <name type="scientific">Trichonephila inaurata madagascariensis</name>
    <dbReference type="NCBI Taxonomy" id="2747483"/>
    <lineage>
        <taxon>Eukaryota</taxon>
        <taxon>Metazoa</taxon>
        <taxon>Ecdysozoa</taxon>
        <taxon>Arthropoda</taxon>
        <taxon>Chelicerata</taxon>
        <taxon>Arachnida</taxon>
        <taxon>Araneae</taxon>
        <taxon>Araneomorphae</taxon>
        <taxon>Entelegynae</taxon>
        <taxon>Araneoidea</taxon>
        <taxon>Nephilidae</taxon>
        <taxon>Trichonephila</taxon>
        <taxon>Trichonephila inaurata</taxon>
    </lineage>
</organism>
<feature type="compositionally biased region" description="Low complexity" evidence="1">
    <location>
        <begin position="60"/>
        <end position="71"/>
    </location>
</feature>
<evidence type="ECO:0000256" key="2">
    <source>
        <dbReference type="SAM" id="SignalP"/>
    </source>
</evidence>
<keyword evidence="4" id="KW-1185">Reference proteome</keyword>
<proteinExistence type="predicted"/>